<dbReference type="Pfam" id="PF13365">
    <property type="entry name" value="Trypsin_2"/>
    <property type="match status" value="1"/>
</dbReference>
<comment type="caution">
    <text evidence="2">The sequence shown here is derived from an EMBL/GenBank/DDBJ whole genome shotgun (WGS) entry which is preliminary data.</text>
</comment>
<feature type="compositionally biased region" description="Low complexity" evidence="1">
    <location>
        <begin position="54"/>
        <end position="67"/>
    </location>
</feature>
<protein>
    <submittedName>
        <fullName evidence="2">Serine protease</fullName>
    </submittedName>
</protein>
<feature type="compositionally biased region" description="Pro residues" evidence="1">
    <location>
        <begin position="44"/>
        <end position="53"/>
    </location>
</feature>
<organism evidence="2 3">
    <name type="scientific">Aetokthonos hydrillicola Thurmond2011</name>
    <dbReference type="NCBI Taxonomy" id="2712845"/>
    <lineage>
        <taxon>Bacteria</taxon>
        <taxon>Bacillati</taxon>
        <taxon>Cyanobacteriota</taxon>
        <taxon>Cyanophyceae</taxon>
        <taxon>Nostocales</taxon>
        <taxon>Hapalosiphonaceae</taxon>
        <taxon>Aetokthonos</taxon>
    </lineage>
</organism>
<dbReference type="InterPro" id="IPR009003">
    <property type="entry name" value="Peptidase_S1_PA"/>
</dbReference>
<evidence type="ECO:0000313" key="3">
    <source>
        <dbReference type="Proteomes" id="UP000667802"/>
    </source>
</evidence>
<evidence type="ECO:0000256" key="1">
    <source>
        <dbReference type="SAM" id="MobiDB-lite"/>
    </source>
</evidence>
<feature type="region of interest" description="Disordered" evidence="1">
    <location>
        <begin position="37"/>
        <end position="72"/>
    </location>
</feature>
<feature type="compositionally biased region" description="Low complexity" evidence="1">
    <location>
        <begin position="340"/>
        <end position="349"/>
    </location>
</feature>
<evidence type="ECO:0000313" key="2">
    <source>
        <dbReference type="EMBL" id="MDR9896816.1"/>
    </source>
</evidence>
<gene>
    <name evidence="2" type="ORF">G7B40_019930</name>
</gene>
<dbReference type="GO" id="GO:0006508">
    <property type="term" value="P:proteolysis"/>
    <property type="evidence" value="ECO:0007669"/>
    <property type="project" value="UniProtKB-KW"/>
</dbReference>
<dbReference type="GO" id="GO:0008233">
    <property type="term" value="F:peptidase activity"/>
    <property type="evidence" value="ECO:0007669"/>
    <property type="project" value="UniProtKB-KW"/>
</dbReference>
<dbReference type="SUPFAM" id="SSF50494">
    <property type="entry name" value="Trypsin-like serine proteases"/>
    <property type="match status" value="1"/>
</dbReference>
<dbReference type="Proteomes" id="UP000667802">
    <property type="component" value="Unassembled WGS sequence"/>
</dbReference>
<dbReference type="RefSeq" id="WP_208340206.1">
    <property type="nucleotide sequence ID" value="NZ_CAWQFN010000620.1"/>
</dbReference>
<dbReference type="AlphaFoldDB" id="A0AAP5I8I3"/>
<dbReference type="PROSITE" id="PS51257">
    <property type="entry name" value="PROKAR_LIPOPROTEIN"/>
    <property type="match status" value="1"/>
</dbReference>
<keyword evidence="3" id="KW-1185">Reference proteome</keyword>
<dbReference type="EMBL" id="JAALHA020000009">
    <property type="protein sequence ID" value="MDR9896816.1"/>
    <property type="molecule type" value="Genomic_DNA"/>
</dbReference>
<feature type="region of interest" description="Disordered" evidence="1">
    <location>
        <begin position="329"/>
        <end position="349"/>
    </location>
</feature>
<keyword evidence="2" id="KW-0645">Protease</keyword>
<sequence>MKPKFPSLKYLIIIASITVISGCDFIQNILRGYNHESTETPTPTLSPPKPPLIPKISTKTPTPTLSPSKPPLIPKIREKAEKETVFISRGAQGLVGSGVIIGQSDQTIYILTALHVIGIPPQMINDGDGKLQPEDPYEVTTNDGEKLVDIGYDNYTTIVKPLPNNVDLAILELKFAGKTNSQDRVATLTSSVRENMPVYLFGYIPCSPSAKENQKRKNQFSDGKVFQVESKPQFDDSIGLGGYDLHYNNNTVQGMSGSPVFDELGRVIAIHAKTNKQKYYNFKDCQPLASKPNVDYGDNLGISIKIFASLKSSWPSGLQSILNIDPSGANGGIVEPPSTPSVSPTPKITPCGPFVSPGANCRM</sequence>
<keyword evidence="2" id="KW-0378">Hydrolase</keyword>
<dbReference type="InterPro" id="IPR043504">
    <property type="entry name" value="Peptidase_S1_PA_chymotrypsin"/>
</dbReference>
<name>A0AAP5I8I3_9CYAN</name>
<reference evidence="3" key="1">
    <citation type="journal article" date="2021" name="Science">
        <title>Hunting the eagle killer: A cyanobacterial neurotoxin causes vacuolar myelinopathy.</title>
        <authorList>
            <person name="Breinlinger S."/>
            <person name="Phillips T.J."/>
            <person name="Haram B.N."/>
            <person name="Mares J."/>
            <person name="Martinez Yerena J.A."/>
            <person name="Hrouzek P."/>
            <person name="Sobotka R."/>
            <person name="Henderson W.M."/>
            <person name="Schmieder P."/>
            <person name="Williams S.M."/>
            <person name="Lauderdale J.D."/>
            <person name="Wilde H.D."/>
            <person name="Gerrin W."/>
            <person name="Kust A."/>
            <person name="Washington J.W."/>
            <person name="Wagner C."/>
            <person name="Geier B."/>
            <person name="Liebeke M."/>
            <person name="Enke H."/>
            <person name="Niedermeyer T.H.J."/>
            <person name="Wilde S.B."/>
        </authorList>
    </citation>
    <scope>NUCLEOTIDE SEQUENCE [LARGE SCALE GENOMIC DNA]</scope>
    <source>
        <strain evidence="3">Thurmond2011</strain>
    </source>
</reference>
<accession>A0AAP5I8I3</accession>
<dbReference type="Gene3D" id="2.40.10.10">
    <property type="entry name" value="Trypsin-like serine proteases"/>
    <property type="match status" value="2"/>
</dbReference>
<proteinExistence type="predicted"/>